<feature type="transmembrane region" description="Helical" evidence="9">
    <location>
        <begin position="192"/>
        <end position="216"/>
    </location>
</feature>
<feature type="transmembrane region" description="Helical" evidence="9">
    <location>
        <begin position="15"/>
        <end position="38"/>
    </location>
</feature>
<evidence type="ECO:0000256" key="6">
    <source>
        <dbReference type="ARBA" id="ARBA00022989"/>
    </source>
</evidence>
<dbReference type="InterPro" id="IPR007272">
    <property type="entry name" value="Sulf_transp_TsuA/YedE"/>
</dbReference>
<sequence length="357" mass="35557">MFETFGFDDTTAREASVLFGLGLGLAFGVLAQVTRFCLRRALVGEDRRAAMGVWLTALAVAVIGTQGAVAMGWIGFGDHRFLAAQLPVAAIVLGGLAFGAGMVLTRGCVSRLTVLAGGGNLRAVLVLLVFAVTAHATLKGVLAPLRTGLGGLTVELGTFTSLAALPGGAGLWAGLIAGAALLYALRSGASRLPLVGAAAIGLLVPLGWVGTGFILFDEFEPITTESLSFTSPMSETLFFTVASSAVPAGFGPALVGGVVLGALAAALLRGQFAWQSFEAPAQTGRYLAGAVLMGVGGVLAGGCTLGAGLSGVPTLSVAALLALASIALGGIAMNAALARSLAGSGAPRPIRQAQPAE</sequence>
<feature type="transmembrane region" description="Helical" evidence="9">
    <location>
        <begin position="50"/>
        <end position="76"/>
    </location>
</feature>
<evidence type="ECO:0000256" key="4">
    <source>
        <dbReference type="ARBA" id="ARBA00022519"/>
    </source>
</evidence>
<dbReference type="PANTHER" id="PTHR30574">
    <property type="entry name" value="INNER MEMBRANE PROTEIN YEDE"/>
    <property type="match status" value="1"/>
</dbReference>
<feature type="transmembrane region" description="Helical" evidence="9">
    <location>
        <begin position="236"/>
        <end position="265"/>
    </location>
</feature>
<evidence type="ECO:0000313" key="11">
    <source>
        <dbReference type="Proteomes" id="UP000295301"/>
    </source>
</evidence>
<dbReference type="Pfam" id="PF04143">
    <property type="entry name" value="Sulf_transp"/>
    <property type="match status" value="1"/>
</dbReference>
<keyword evidence="3" id="KW-1003">Cell membrane</keyword>
<feature type="transmembrane region" description="Helical" evidence="9">
    <location>
        <begin position="315"/>
        <end position="338"/>
    </location>
</feature>
<dbReference type="PANTHER" id="PTHR30574:SF1">
    <property type="entry name" value="SULPHUR TRANSPORT DOMAIN-CONTAINING PROTEIN"/>
    <property type="match status" value="1"/>
</dbReference>
<dbReference type="AlphaFoldDB" id="A0A4R5UV19"/>
<evidence type="ECO:0000256" key="3">
    <source>
        <dbReference type="ARBA" id="ARBA00022475"/>
    </source>
</evidence>
<name>A0A4R5UV19_9RHOB</name>
<keyword evidence="4" id="KW-0997">Cell inner membrane</keyword>
<dbReference type="GO" id="GO:0005886">
    <property type="term" value="C:plasma membrane"/>
    <property type="evidence" value="ECO:0007669"/>
    <property type="project" value="UniProtKB-SubCell"/>
</dbReference>
<evidence type="ECO:0000256" key="9">
    <source>
        <dbReference type="SAM" id="Phobius"/>
    </source>
</evidence>
<evidence type="ECO:0000256" key="7">
    <source>
        <dbReference type="ARBA" id="ARBA00023136"/>
    </source>
</evidence>
<dbReference type="EMBL" id="SMUV01000072">
    <property type="protein sequence ID" value="TDK43078.1"/>
    <property type="molecule type" value="Genomic_DNA"/>
</dbReference>
<protein>
    <submittedName>
        <fullName evidence="10">YeeE/YedE family protein</fullName>
    </submittedName>
</protein>
<evidence type="ECO:0000256" key="1">
    <source>
        <dbReference type="ARBA" id="ARBA00004429"/>
    </source>
</evidence>
<dbReference type="Proteomes" id="UP000295301">
    <property type="component" value="Unassembled WGS sequence"/>
</dbReference>
<feature type="transmembrane region" description="Helical" evidence="9">
    <location>
        <begin position="162"/>
        <end position="185"/>
    </location>
</feature>
<comment type="subcellular location">
    <subcellularLocation>
        <location evidence="1">Cell inner membrane</location>
        <topology evidence="1">Multi-pass membrane protein</topology>
    </subcellularLocation>
</comment>
<evidence type="ECO:0000313" key="10">
    <source>
        <dbReference type="EMBL" id="TDK43078.1"/>
    </source>
</evidence>
<accession>A0A4R5UV19</accession>
<keyword evidence="11" id="KW-1185">Reference proteome</keyword>
<keyword evidence="6 9" id="KW-1133">Transmembrane helix</keyword>
<comment type="similarity">
    <text evidence="8">Belongs to the TsuA/YedE (TC 9.B.102) family.</text>
</comment>
<dbReference type="RefSeq" id="WP_133361084.1">
    <property type="nucleotide sequence ID" value="NZ_SMUV01000072.1"/>
</dbReference>
<organism evidence="10 11">
    <name type="scientific">Antarcticimicrobium luteum</name>
    <dbReference type="NCBI Taxonomy" id="2547397"/>
    <lineage>
        <taxon>Bacteria</taxon>
        <taxon>Pseudomonadati</taxon>
        <taxon>Pseudomonadota</taxon>
        <taxon>Alphaproteobacteria</taxon>
        <taxon>Rhodobacterales</taxon>
        <taxon>Paracoccaceae</taxon>
        <taxon>Antarcticimicrobium</taxon>
    </lineage>
</organism>
<feature type="transmembrane region" description="Helical" evidence="9">
    <location>
        <begin position="121"/>
        <end position="142"/>
    </location>
</feature>
<feature type="transmembrane region" description="Helical" evidence="9">
    <location>
        <begin position="286"/>
        <end position="309"/>
    </location>
</feature>
<feature type="transmembrane region" description="Helical" evidence="9">
    <location>
        <begin position="88"/>
        <end position="109"/>
    </location>
</feature>
<reference evidence="10 11" key="1">
    <citation type="submission" date="2019-03" db="EMBL/GenBank/DDBJ databases">
        <title>Ruegeria lutea sp. nov., a novel strain, isolated from marine sediment, the Masan Bay, South Korea.</title>
        <authorList>
            <person name="Kim J."/>
            <person name="Kim D.-Y."/>
            <person name="Lee S.-S."/>
        </authorList>
    </citation>
    <scope>NUCLEOTIDE SEQUENCE [LARGE SCALE GENOMIC DNA]</scope>
    <source>
        <strain evidence="10 11">318-1</strain>
    </source>
</reference>
<keyword evidence="7 9" id="KW-0472">Membrane</keyword>
<evidence type="ECO:0000256" key="2">
    <source>
        <dbReference type="ARBA" id="ARBA00022448"/>
    </source>
</evidence>
<evidence type="ECO:0000256" key="8">
    <source>
        <dbReference type="ARBA" id="ARBA00035655"/>
    </source>
</evidence>
<comment type="caution">
    <text evidence="10">The sequence shown here is derived from an EMBL/GenBank/DDBJ whole genome shotgun (WGS) entry which is preliminary data.</text>
</comment>
<dbReference type="OrthoDB" id="5342349at2"/>
<evidence type="ECO:0000256" key="5">
    <source>
        <dbReference type="ARBA" id="ARBA00022692"/>
    </source>
</evidence>
<keyword evidence="5 9" id="KW-0812">Transmembrane</keyword>
<gene>
    <name evidence="10" type="ORF">E1832_17605</name>
</gene>
<keyword evidence="2" id="KW-0813">Transport</keyword>
<proteinExistence type="inferred from homology"/>